<evidence type="ECO:0000313" key="5">
    <source>
        <dbReference type="EMBL" id="OUQ11676.1"/>
    </source>
</evidence>
<gene>
    <name evidence="5" type="ORF">B5E88_02105</name>
</gene>
<dbReference type="RefSeq" id="WP_087213869.1">
    <property type="nucleotide sequence ID" value="NZ_JAXOGD010000001.1"/>
</dbReference>
<dbReference type="Gene3D" id="3.20.20.80">
    <property type="entry name" value="Glycosidases"/>
    <property type="match status" value="1"/>
</dbReference>
<protein>
    <submittedName>
        <fullName evidence="5">6-phospho-beta-glucosidase</fullName>
    </submittedName>
</protein>
<dbReference type="Pfam" id="PF00232">
    <property type="entry name" value="Glyco_hydro_1"/>
    <property type="match status" value="1"/>
</dbReference>
<evidence type="ECO:0000256" key="2">
    <source>
        <dbReference type="ARBA" id="ARBA00022801"/>
    </source>
</evidence>
<dbReference type="EMBL" id="NFLC01000002">
    <property type="protein sequence ID" value="OUQ11676.1"/>
    <property type="molecule type" value="Genomic_DNA"/>
</dbReference>
<dbReference type="PROSITE" id="PS00572">
    <property type="entry name" value="GLYCOSYL_HYDROL_F1_1"/>
    <property type="match status" value="1"/>
</dbReference>
<evidence type="ECO:0000256" key="3">
    <source>
        <dbReference type="ARBA" id="ARBA00023295"/>
    </source>
</evidence>
<dbReference type="PANTHER" id="PTHR10353">
    <property type="entry name" value="GLYCOSYL HYDROLASE"/>
    <property type="match status" value="1"/>
</dbReference>
<dbReference type="GO" id="GO:0005829">
    <property type="term" value="C:cytosol"/>
    <property type="evidence" value="ECO:0007669"/>
    <property type="project" value="TreeGrafter"/>
</dbReference>
<comment type="caution">
    <text evidence="5">The sequence shown here is derived from an EMBL/GenBank/DDBJ whole genome shotgun (WGS) entry which is preliminary data.</text>
</comment>
<name>A0A1Y4R276_9ENTE</name>
<dbReference type="SUPFAM" id="SSF51445">
    <property type="entry name" value="(Trans)glycosidases"/>
    <property type="match status" value="1"/>
</dbReference>
<dbReference type="Proteomes" id="UP000196074">
    <property type="component" value="Unassembled WGS sequence"/>
</dbReference>
<comment type="similarity">
    <text evidence="1 4">Belongs to the glycosyl hydrolase 1 family.</text>
</comment>
<dbReference type="InterPro" id="IPR017853">
    <property type="entry name" value="GH"/>
</dbReference>
<keyword evidence="3" id="KW-0326">Glycosidase</keyword>
<dbReference type="AlphaFoldDB" id="A0A1Y4R276"/>
<accession>A0A1Y4R276</accession>
<dbReference type="PRINTS" id="PR00131">
    <property type="entry name" value="GLHYDRLASE1"/>
</dbReference>
<evidence type="ECO:0000256" key="1">
    <source>
        <dbReference type="ARBA" id="ARBA00010838"/>
    </source>
</evidence>
<dbReference type="GO" id="GO:0008422">
    <property type="term" value="F:beta-glucosidase activity"/>
    <property type="evidence" value="ECO:0007669"/>
    <property type="project" value="TreeGrafter"/>
</dbReference>
<evidence type="ECO:0000313" key="6">
    <source>
        <dbReference type="Proteomes" id="UP000196074"/>
    </source>
</evidence>
<reference evidence="6" key="1">
    <citation type="submission" date="2017-04" db="EMBL/GenBank/DDBJ databases">
        <title>Function of individual gut microbiota members based on whole genome sequencing of pure cultures obtained from chicken caecum.</title>
        <authorList>
            <person name="Medvecky M."/>
            <person name="Cejkova D."/>
            <person name="Polansky O."/>
            <person name="Karasova D."/>
            <person name="Kubasova T."/>
            <person name="Cizek A."/>
            <person name="Rychlik I."/>
        </authorList>
    </citation>
    <scope>NUCLEOTIDE SEQUENCE [LARGE SCALE GENOMIC DNA]</scope>
    <source>
        <strain evidence="6">An144</strain>
    </source>
</reference>
<proteinExistence type="inferred from homology"/>
<dbReference type="PANTHER" id="PTHR10353:SF139">
    <property type="entry name" value="6-PHOSPHO-BETA-GLUCOSIDASE GMUD"/>
    <property type="match status" value="1"/>
</dbReference>
<keyword evidence="2" id="KW-0378">Hydrolase</keyword>
<evidence type="ECO:0000256" key="4">
    <source>
        <dbReference type="RuleBase" id="RU003690"/>
    </source>
</evidence>
<dbReference type="InterPro" id="IPR018120">
    <property type="entry name" value="Glyco_hydro_1_AS"/>
</dbReference>
<dbReference type="FunFam" id="3.20.20.80:FF:000004">
    <property type="entry name" value="Beta-glucosidase 6-phospho-beta-glucosidase"/>
    <property type="match status" value="1"/>
</dbReference>
<dbReference type="InterPro" id="IPR001360">
    <property type="entry name" value="Glyco_hydro_1"/>
</dbReference>
<dbReference type="GO" id="GO:0016052">
    <property type="term" value="P:carbohydrate catabolic process"/>
    <property type="evidence" value="ECO:0007669"/>
    <property type="project" value="TreeGrafter"/>
</dbReference>
<organism evidence="5 6">
    <name type="scientific">Enterococcus cecorum</name>
    <dbReference type="NCBI Taxonomy" id="44008"/>
    <lineage>
        <taxon>Bacteria</taxon>
        <taxon>Bacillati</taxon>
        <taxon>Bacillota</taxon>
        <taxon>Bacilli</taxon>
        <taxon>Lactobacillales</taxon>
        <taxon>Enterococcaceae</taxon>
        <taxon>Enterococcus</taxon>
    </lineage>
</organism>
<sequence length="466" mass="54152">MTKYQFPQDFFWGSAASGPQTEGRVTGDGKGENIWDYWYQQNPTPFFNQVGPDKTSQVYTKYKEDIQLMKQVGHNSFRTSIQWSRLIPEGVGKVNEKAVQFYNDYIDGLIANGIEPFINLYHFDMPMKLQEQGGWLNRQTVEAYVNYAKTCFELFGDRVKYWFTHNEPIVPVEGGYLYQFHYPAEVNMKHAVQVGYHEALASALAIQAYHQMNLGGQIGIILNLTPSYPRDENNPADVKASQLADAFFNRSFLEPAIKGEYPQDLIEVVKQLDLLPERKAEDAAIFKENTIDFLGINYYQPRRIKAKEDLSKVDPNHPMPDDFFDNYEMPGRKMNPYRGWEIYEKGIYDILINVRDNYGNIPCYISENGMGVEGEERFINEEGQIEDDYRIEFVQNHLKYVHQAIQEGANCKGYHMWTCMDNWSWLNAYKNRYGFISVDLAHDGKRTIKKSGHWFKQVVDQNGFEA</sequence>